<evidence type="ECO:0000313" key="10">
    <source>
        <dbReference type="Ensembl" id="ENSPFOP00000002014.1"/>
    </source>
</evidence>
<protein>
    <submittedName>
        <fullName evidence="10">Thymopoietin b</fullName>
    </submittedName>
</protein>
<keyword evidence="5" id="KW-0238">DNA-binding</keyword>
<dbReference type="FunFam" id="1.10.720.40:FF:000001">
    <property type="entry name" value="LEM domain containing 2, isoform CRA_a"/>
    <property type="match status" value="2"/>
</dbReference>
<dbReference type="Proteomes" id="UP000028760">
    <property type="component" value="Unassembled WGS sequence"/>
</dbReference>
<keyword evidence="11" id="KW-1185">Reference proteome</keyword>
<dbReference type="Pfam" id="PF03020">
    <property type="entry name" value="LEM"/>
    <property type="match status" value="1"/>
</dbReference>
<comment type="similarity">
    <text evidence="1">Belongs to the LEM family.</text>
</comment>
<proteinExistence type="inferred from homology"/>
<name>A0A087X8B1_POEFO</name>
<feature type="domain" description="LEM-like" evidence="9">
    <location>
        <begin position="5"/>
        <end position="48"/>
    </location>
</feature>
<keyword evidence="7" id="KW-0812">Transmembrane</keyword>
<evidence type="ECO:0000256" key="1">
    <source>
        <dbReference type="ARBA" id="ARBA00007744"/>
    </source>
</evidence>
<dbReference type="CDD" id="cd12935">
    <property type="entry name" value="LEM_like"/>
    <property type="match status" value="1"/>
</dbReference>
<feature type="region of interest" description="Disordered" evidence="6">
    <location>
        <begin position="134"/>
        <end position="201"/>
    </location>
</feature>
<feature type="region of interest" description="Disordered" evidence="6">
    <location>
        <begin position="49"/>
        <end position="97"/>
    </location>
</feature>
<evidence type="ECO:0000256" key="7">
    <source>
        <dbReference type="SAM" id="Phobius"/>
    </source>
</evidence>
<feature type="domain" description="LEM" evidence="8">
    <location>
        <begin position="91"/>
        <end position="135"/>
    </location>
</feature>
<evidence type="ECO:0000256" key="5">
    <source>
        <dbReference type="ARBA" id="ARBA00023125"/>
    </source>
</evidence>
<keyword evidence="4" id="KW-0007">Acetylation</keyword>
<evidence type="ECO:0000313" key="11">
    <source>
        <dbReference type="Proteomes" id="UP000028760"/>
    </source>
</evidence>
<feature type="compositionally biased region" description="Polar residues" evidence="6">
    <location>
        <begin position="152"/>
        <end position="162"/>
    </location>
</feature>
<dbReference type="AlphaFoldDB" id="A0A087X8B1"/>
<feature type="region of interest" description="Disordered" evidence="6">
    <location>
        <begin position="383"/>
        <end position="406"/>
    </location>
</feature>
<dbReference type="InterPro" id="IPR003887">
    <property type="entry name" value="LEM_dom"/>
</dbReference>
<dbReference type="InterPro" id="IPR013146">
    <property type="entry name" value="LEM-like_dom"/>
</dbReference>
<dbReference type="GeneTree" id="ENSGT00940000154098"/>
<feature type="transmembrane region" description="Helical" evidence="7">
    <location>
        <begin position="411"/>
        <end position="432"/>
    </location>
</feature>
<dbReference type="SUPFAM" id="SSF63451">
    <property type="entry name" value="LEM domain"/>
    <property type="match status" value="2"/>
</dbReference>
<evidence type="ECO:0000259" key="9">
    <source>
        <dbReference type="PROSITE" id="PS50955"/>
    </source>
</evidence>
<feature type="compositionally biased region" description="Low complexity" evidence="6">
    <location>
        <begin position="394"/>
        <end position="405"/>
    </location>
</feature>
<keyword evidence="2" id="KW-0488">Methylation</keyword>
<feature type="compositionally biased region" description="Basic and acidic residues" evidence="6">
    <location>
        <begin position="82"/>
        <end position="91"/>
    </location>
</feature>
<reference evidence="11" key="1">
    <citation type="submission" date="2013-10" db="EMBL/GenBank/DDBJ databases">
        <authorList>
            <person name="Schartl M."/>
            <person name="Warren W."/>
        </authorList>
    </citation>
    <scope>NUCLEOTIDE SEQUENCE [LARGE SCALE GENOMIC DNA]</scope>
    <source>
        <strain evidence="11">female</strain>
    </source>
</reference>
<evidence type="ECO:0000256" key="6">
    <source>
        <dbReference type="SAM" id="MobiDB-lite"/>
    </source>
</evidence>
<keyword evidence="3" id="KW-0597">Phosphoprotein</keyword>
<evidence type="ECO:0000256" key="4">
    <source>
        <dbReference type="ARBA" id="ARBA00022990"/>
    </source>
</evidence>
<evidence type="ECO:0000256" key="2">
    <source>
        <dbReference type="ARBA" id="ARBA00022481"/>
    </source>
</evidence>
<dbReference type="EMBL" id="AYCK01002234">
    <property type="status" value="NOT_ANNOTATED_CDS"/>
    <property type="molecule type" value="Genomic_DNA"/>
</dbReference>
<dbReference type="Ensembl" id="ENSPFOT00000002018.1">
    <property type="protein sequence ID" value="ENSPFOP00000002014.1"/>
    <property type="gene ID" value="ENSPFOG00000002133.2"/>
</dbReference>
<dbReference type="InterPro" id="IPR011015">
    <property type="entry name" value="LEM/LEM-like_dom_sf"/>
</dbReference>
<dbReference type="SMART" id="SM00540">
    <property type="entry name" value="LEM"/>
    <property type="match status" value="1"/>
</dbReference>
<dbReference type="PANTHER" id="PTHR12019:SF13">
    <property type="entry name" value="THYMOPOIETIN B"/>
    <property type="match status" value="1"/>
</dbReference>
<dbReference type="Pfam" id="PF08198">
    <property type="entry name" value="Thymopoietin"/>
    <property type="match status" value="1"/>
</dbReference>
<dbReference type="PROSITE" id="PS50954">
    <property type="entry name" value="LEM"/>
    <property type="match status" value="1"/>
</dbReference>
<organism evidence="10 11">
    <name type="scientific">Poecilia formosa</name>
    <name type="common">Amazon molly</name>
    <name type="synonym">Limia formosa</name>
    <dbReference type="NCBI Taxonomy" id="48698"/>
    <lineage>
        <taxon>Eukaryota</taxon>
        <taxon>Metazoa</taxon>
        <taxon>Chordata</taxon>
        <taxon>Craniata</taxon>
        <taxon>Vertebrata</taxon>
        <taxon>Euteleostomi</taxon>
        <taxon>Actinopterygii</taxon>
        <taxon>Neopterygii</taxon>
        <taxon>Teleostei</taxon>
        <taxon>Neoteleostei</taxon>
        <taxon>Acanthomorphata</taxon>
        <taxon>Ovalentaria</taxon>
        <taxon>Atherinomorphae</taxon>
        <taxon>Cyprinodontiformes</taxon>
        <taxon>Poeciliidae</taxon>
        <taxon>Poeciliinae</taxon>
        <taxon>Poecilia</taxon>
    </lineage>
</organism>
<evidence type="ECO:0000256" key="3">
    <source>
        <dbReference type="ARBA" id="ARBA00022553"/>
    </source>
</evidence>
<keyword evidence="7" id="KW-0472">Membrane</keyword>
<evidence type="ECO:0000259" key="8">
    <source>
        <dbReference type="PROSITE" id="PS50954"/>
    </source>
</evidence>
<dbReference type="Gene3D" id="1.10.720.40">
    <property type="match status" value="2"/>
</dbReference>
<reference evidence="10" key="2">
    <citation type="submission" date="2025-08" db="UniProtKB">
        <authorList>
            <consortium name="Ensembl"/>
        </authorList>
    </citation>
    <scope>IDENTIFICATION</scope>
</reference>
<keyword evidence="7" id="KW-1133">Transmembrane helix</keyword>
<reference evidence="10" key="3">
    <citation type="submission" date="2025-09" db="UniProtKB">
        <authorList>
            <consortium name="Ensembl"/>
        </authorList>
    </citation>
    <scope>IDENTIFICATION</scope>
</reference>
<dbReference type="CDD" id="cd12940">
    <property type="entry name" value="LEM_LAP2_LEMD1"/>
    <property type="match status" value="1"/>
</dbReference>
<dbReference type="PANTHER" id="PTHR12019">
    <property type="entry name" value="LAMINA-ASSOCIATED POLYPEPTIDE THYMOPOIETIN"/>
    <property type="match status" value="1"/>
</dbReference>
<dbReference type="InterPro" id="IPR051656">
    <property type="entry name" value="LEM_domain"/>
</dbReference>
<accession>A0A087X8B1</accession>
<dbReference type="GO" id="GO:0003677">
    <property type="term" value="F:DNA binding"/>
    <property type="evidence" value="ECO:0007669"/>
    <property type="project" value="UniProtKB-KW"/>
</dbReference>
<sequence>MAEFLEDPSVLTKDKLKNELTAHNVPLPSGDQKKEVYVQLYLKNLTIQNNKKSPPLDTFSSDEELPTPVVSNRSRSGRKATKKTDKPRTEEVEVTELTDEDLKQQLAKHGVDTGPIVASTRKVYEKKLQKLLDEHAAEPAAPTDVTTLPKADSNQNGNTNSDHYSDKEDEEIVPPEPEPVPVVEKPVRSRGKAPVTVRTSSRRQTKVVEEVITEETPKKASKSVVEDILANEINTPTGISCSASVLFIQRRLKTLHQFNHTCVPVHPSCETVQQDKHVATIACVVFDFIAVSHAEHVATAETTLIGRKMQQNQNLAEYDREFKKTEQIHKRNPLKQSISVSINQCIYFGCSATCRRPIRGAAGRPLKPSEYWLDESRVQRTVHTESRSYTETYSQPISSASSSKAPPRRGFFSLLIKLLLLVVVVGSLYYAYQNLSSVMFGQQKDKVLIGTTDFLLPDSDF</sequence>
<dbReference type="SMART" id="SM01261">
    <property type="entry name" value="Thymopoietin"/>
    <property type="match status" value="1"/>
</dbReference>
<dbReference type="GO" id="GO:0005635">
    <property type="term" value="C:nuclear envelope"/>
    <property type="evidence" value="ECO:0007669"/>
    <property type="project" value="UniProtKB-ARBA"/>
</dbReference>
<dbReference type="PROSITE" id="PS50955">
    <property type="entry name" value="LEM_LIKE"/>
    <property type="match status" value="1"/>
</dbReference>